<proteinExistence type="predicted"/>
<sequence length="198" mass="23161">MENHMHNEYLAIIEPDKPVSSDVIDMKVRCKNDYGWNSSTPHFTVFNFIQPTSNEKRLIKCFERIIVNISPFQINLCGFDYFSIPTYTLYVKLKDEKQFSEMAGYIRKFCKPILKSVKDYPPRYNTKDAHLTIAKGISELEFLKAWPNWENVEYQSSTTANCILLLRRPFTDANFKYEVIGKYPFLGQGPLDPQTTLF</sequence>
<comment type="caution">
    <text evidence="1">The sequence shown here is derived from an EMBL/GenBank/DDBJ whole genome shotgun (WGS) entry which is preliminary data.</text>
</comment>
<dbReference type="Gene3D" id="3.90.1140.10">
    <property type="entry name" value="Cyclic phosphodiesterase"/>
    <property type="match status" value="1"/>
</dbReference>
<gene>
    <name evidence="1" type="ORF">CLV32_4137</name>
</gene>
<dbReference type="EMBL" id="SNWM01000006">
    <property type="protein sequence ID" value="TDO19517.1"/>
    <property type="molecule type" value="Genomic_DNA"/>
</dbReference>
<dbReference type="Pfam" id="PF13563">
    <property type="entry name" value="2_5_RNA_ligase2"/>
    <property type="match status" value="1"/>
</dbReference>
<protein>
    <submittedName>
        <fullName evidence="1">2'-5' RNA ligase</fullName>
    </submittedName>
</protein>
<evidence type="ECO:0000313" key="1">
    <source>
        <dbReference type="EMBL" id="TDO19517.1"/>
    </source>
</evidence>
<name>A0A4R6ID50_9SPHI</name>
<evidence type="ECO:0000313" key="2">
    <source>
        <dbReference type="Proteomes" id="UP000295499"/>
    </source>
</evidence>
<dbReference type="OrthoDB" id="1351981at2"/>
<organism evidence="1 2">
    <name type="scientific">Pedobacter duraquae</name>
    <dbReference type="NCBI Taxonomy" id="425511"/>
    <lineage>
        <taxon>Bacteria</taxon>
        <taxon>Pseudomonadati</taxon>
        <taxon>Bacteroidota</taxon>
        <taxon>Sphingobacteriia</taxon>
        <taxon>Sphingobacteriales</taxon>
        <taxon>Sphingobacteriaceae</taxon>
        <taxon>Pedobacter</taxon>
    </lineage>
</organism>
<reference evidence="1 2" key="1">
    <citation type="submission" date="2019-03" db="EMBL/GenBank/DDBJ databases">
        <title>Genomic Encyclopedia of Archaeal and Bacterial Type Strains, Phase II (KMG-II): from individual species to whole genera.</title>
        <authorList>
            <person name="Goeker M."/>
        </authorList>
    </citation>
    <scope>NUCLEOTIDE SEQUENCE [LARGE SCALE GENOMIC DNA]</scope>
    <source>
        <strain evidence="1 2">DSM 19034</strain>
    </source>
</reference>
<dbReference type="SUPFAM" id="SSF55144">
    <property type="entry name" value="LigT-like"/>
    <property type="match status" value="1"/>
</dbReference>
<dbReference type="RefSeq" id="WP_133558747.1">
    <property type="nucleotide sequence ID" value="NZ_SNWM01000006.1"/>
</dbReference>
<keyword evidence="2" id="KW-1185">Reference proteome</keyword>
<dbReference type="GO" id="GO:0016874">
    <property type="term" value="F:ligase activity"/>
    <property type="evidence" value="ECO:0007669"/>
    <property type="project" value="UniProtKB-KW"/>
</dbReference>
<dbReference type="InterPro" id="IPR009097">
    <property type="entry name" value="Cyclic_Pdiesterase"/>
</dbReference>
<dbReference type="Proteomes" id="UP000295499">
    <property type="component" value="Unassembled WGS sequence"/>
</dbReference>
<accession>A0A4R6ID50</accession>
<keyword evidence="1" id="KW-0436">Ligase</keyword>
<dbReference type="AlphaFoldDB" id="A0A4R6ID50"/>